<dbReference type="AlphaFoldDB" id="K6YE31"/>
<evidence type="ECO:0000256" key="5">
    <source>
        <dbReference type="PIRSR" id="PIRSR001434-2"/>
    </source>
</evidence>
<evidence type="ECO:0000256" key="3">
    <source>
        <dbReference type="ARBA" id="ARBA00022679"/>
    </source>
</evidence>
<keyword evidence="7" id="KW-0456">Lyase</keyword>
<dbReference type="InterPro" id="IPR015421">
    <property type="entry name" value="PyrdxlP-dep_Trfase_major"/>
</dbReference>
<comment type="cofactor">
    <cofactor evidence="1 6">
        <name>pyridoxal 5'-phosphate</name>
        <dbReference type="ChEBI" id="CHEBI:597326"/>
    </cofactor>
</comment>
<comment type="caution">
    <text evidence="7">The sequence shown here is derived from an EMBL/GenBank/DDBJ whole genome shotgun (WGS) entry which is preliminary data.</text>
</comment>
<dbReference type="PANTHER" id="PTHR43797">
    <property type="entry name" value="HOMOCYSTEINE/CYSTEINE SYNTHASE"/>
    <property type="match status" value="1"/>
</dbReference>
<dbReference type="PIRSF" id="PIRSF001434">
    <property type="entry name" value="CGS"/>
    <property type="match status" value="1"/>
</dbReference>
<keyword evidence="3 7" id="KW-0808">Transferase</keyword>
<dbReference type="RefSeq" id="WP_008844694.1">
    <property type="nucleotide sequence ID" value="NZ_BAEN01000041.1"/>
</dbReference>
<dbReference type="Gene3D" id="3.40.640.10">
    <property type="entry name" value="Type I PLP-dependent aspartate aminotransferase-like (Major domain)"/>
    <property type="match status" value="1"/>
</dbReference>
<feature type="modified residue" description="N6-(pyridoxal phosphate)lysine" evidence="5">
    <location>
        <position position="207"/>
    </location>
</feature>
<proteinExistence type="inferred from homology"/>
<keyword evidence="4 5" id="KW-0663">Pyridoxal phosphate</keyword>
<dbReference type="GO" id="GO:0003961">
    <property type="term" value="F:O-acetylhomoserine aminocarboxypropyltransferase activity"/>
    <property type="evidence" value="ECO:0007669"/>
    <property type="project" value="UniProtKB-EC"/>
</dbReference>
<evidence type="ECO:0000256" key="4">
    <source>
        <dbReference type="ARBA" id="ARBA00022898"/>
    </source>
</evidence>
<evidence type="ECO:0000313" key="8">
    <source>
        <dbReference type="Proteomes" id="UP000006334"/>
    </source>
</evidence>
<dbReference type="GO" id="GO:0016829">
    <property type="term" value="F:lyase activity"/>
    <property type="evidence" value="ECO:0007669"/>
    <property type="project" value="UniProtKB-KW"/>
</dbReference>
<dbReference type="Proteomes" id="UP000006334">
    <property type="component" value="Unassembled WGS sequence"/>
</dbReference>
<dbReference type="NCBIfam" id="NF004609">
    <property type="entry name" value="PRK05939.1"/>
    <property type="match status" value="1"/>
</dbReference>
<gene>
    <name evidence="7" type="primary">metY</name>
    <name evidence="7" type="ORF">GLIP_2250</name>
</gene>
<dbReference type="OrthoDB" id="9805807at2"/>
<dbReference type="GO" id="GO:0030170">
    <property type="term" value="F:pyridoxal phosphate binding"/>
    <property type="evidence" value="ECO:0007669"/>
    <property type="project" value="InterPro"/>
</dbReference>
<dbReference type="InterPro" id="IPR015424">
    <property type="entry name" value="PyrdxlP-dep_Trfase"/>
</dbReference>
<dbReference type="PANTHER" id="PTHR43797:SF2">
    <property type="entry name" value="HOMOCYSTEINE_CYSTEINE SYNTHASE"/>
    <property type="match status" value="1"/>
</dbReference>
<dbReference type="Pfam" id="PF01053">
    <property type="entry name" value="Cys_Met_Meta_PP"/>
    <property type="match status" value="1"/>
</dbReference>
<dbReference type="InterPro" id="IPR000277">
    <property type="entry name" value="Cys/Met-Metab_PyrdxlP-dep_enz"/>
</dbReference>
<dbReference type="eggNOG" id="COG2873">
    <property type="taxonomic scope" value="Bacteria"/>
</dbReference>
<name>K6YE31_9ALTE</name>
<dbReference type="GO" id="GO:0071269">
    <property type="term" value="P:L-homocysteine biosynthetic process"/>
    <property type="evidence" value="ECO:0007669"/>
    <property type="project" value="TreeGrafter"/>
</dbReference>
<reference evidence="7 8" key="1">
    <citation type="journal article" date="2017" name="Antonie Van Leeuwenhoek">
        <title>Rhizobium rhizosphaerae sp. nov., a novel species isolated from rice rhizosphere.</title>
        <authorList>
            <person name="Zhao J.J."/>
            <person name="Zhang J."/>
            <person name="Zhang R.J."/>
            <person name="Zhang C.W."/>
            <person name="Yin H.Q."/>
            <person name="Zhang X.X."/>
        </authorList>
    </citation>
    <scope>NUCLEOTIDE SEQUENCE [LARGE SCALE GENOMIC DNA]</scope>
    <source>
        <strain evidence="7 8">E3</strain>
    </source>
</reference>
<evidence type="ECO:0000256" key="1">
    <source>
        <dbReference type="ARBA" id="ARBA00001933"/>
    </source>
</evidence>
<dbReference type="InterPro" id="IPR015422">
    <property type="entry name" value="PyrdxlP-dep_Trfase_small"/>
</dbReference>
<organism evidence="7 8">
    <name type="scientific">Aliiglaciecola lipolytica E3</name>
    <dbReference type="NCBI Taxonomy" id="1127673"/>
    <lineage>
        <taxon>Bacteria</taxon>
        <taxon>Pseudomonadati</taxon>
        <taxon>Pseudomonadota</taxon>
        <taxon>Gammaproteobacteria</taxon>
        <taxon>Alteromonadales</taxon>
        <taxon>Alteromonadaceae</taxon>
        <taxon>Aliiglaciecola</taxon>
    </lineage>
</organism>
<dbReference type="GO" id="GO:0004124">
    <property type="term" value="F:cysteine synthase activity"/>
    <property type="evidence" value="ECO:0007669"/>
    <property type="project" value="TreeGrafter"/>
</dbReference>
<dbReference type="GO" id="GO:0006535">
    <property type="term" value="P:cysteine biosynthetic process from serine"/>
    <property type="evidence" value="ECO:0007669"/>
    <property type="project" value="TreeGrafter"/>
</dbReference>
<sequence length="413" mass="45088">MKNKGFTTRLVHADRRLNKPQDGAVHFPTSNSVLFEYEDVNDLVEVFQGKKLGHVYSRSSSSSNAALQNILADIEGGIAAVTFATGMAAISSMLLALLKHNDHIIVSQFLFGNTSSLMATLSDLGIRVSYVDTTDISAVEREVNNDTKLVFTETIANPVTQVADLAALGELCEANKLLFIIDNTMTPGFIFDAKAVKASLTVSSLTKYIAGHGSVLGGAVVDTGLFDWSEYANIFELYRVGDPVNWGMTQIRKKGLRDLGATLSPDSAHQISLGLETMALRIEKTCNNALRLATYLQGHSKVENVYYPGLADHPQHYIARELFAGNYGGVFSMDLAPGLDVHKFLNLLETVIIATHLGDTRTLCLPVASTIFYENGPQQREKMGINDNMIRFSVGIEDIDDIVADFEQAFAKI</sequence>
<accession>K6YE31</accession>
<dbReference type="EC" id="2.5.1.49" evidence="7"/>
<dbReference type="SUPFAM" id="SSF53383">
    <property type="entry name" value="PLP-dependent transferases"/>
    <property type="match status" value="1"/>
</dbReference>
<protein>
    <submittedName>
        <fullName evidence="7">O-acetylhomoserine (Thiol)-lyase</fullName>
        <ecNumber evidence="7">2.5.1.49</ecNumber>
    </submittedName>
</protein>
<evidence type="ECO:0000256" key="6">
    <source>
        <dbReference type="RuleBase" id="RU362118"/>
    </source>
</evidence>
<dbReference type="Gene3D" id="3.90.1150.10">
    <property type="entry name" value="Aspartate Aminotransferase, domain 1"/>
    <property type="match status" value="1"/>
</dbReference>
<dbReference type="EMBL" id="BAEN01000041">
    <property type="protein sequence ID" value="GAC14878.1"/>
    <property type="molecule type" value="Genomic_DNA"/>
</dbReference>
<dbReference type="GO" id="GO:0005737">
    <property type="term" value="C:cytoplasm"/>
    <property type="evidence" value="ECO:0007669"/>
    <property type="project" value="TreeGrafter"/>
</dbReference>
<evidence type="ECO:0000313" key="7">
    <source>
        <dbReference type="EMBL" id="GAC14878.1"/>
    </source>
</evidence>
<dbReference type="STRING" id="1127673.GLIP_2250"/>
<comment type="similarity">
    <text evidence="2 6">Belongs to the trans-sulfuration enzymes family.</text>
</comment>
<dbReference type="InterPro" id="IPR006235">
    <property type="entry name" value="OAc-hSer/O-AcSer_sulfhydrylase"/>
</dbReference>
<dbReference type="GO" id="GO:0019346">
    <property type="term" value="P:transsulfuration"/>
    <property type="evidence" value="ECO:0007669"/>
    <property type="project" value="InterPro"/>
</dbReference>
<keyword evidence="8" id="KW-1185">Reference proteome</keyword>
<evidence type="ECO:0000256" key="2">
    <source>
        <dbReference type="ARBA" id="ARBA00009077"/>
    </source>
</evidence>